<protein>
    <recommendedName>
        <fullName evidence="3">chitinase</fullName>
        <ecNumber evidence="3">3.2.1.14</ecNumber>
    </recommendedName>
</protein>
<dbReference type="SUPFAM" id="SSF51445">
    <property type="entry name" value="(Trans)glycosidases"/>
    <property type="match status" value="1"/>
</dbReference>
<dbReference type="EC" id="3.2.1.14" evidence="3"/>
<evidence type="ECO:0000256" key="4">
    <source>
        <dbReference type="ARBA" id="ARBA00022525"/>
    </source>
</evidence>
<dbReference type="RefSeq" id="XP_040774406.1">
    <property type="nucleotide sequence ID" value="XM_040924380.1"/>
</dbReference>
<proteinExistence type="inferred from homology"/>
<dbReference type="GO" id="GO:0008843">
    <property type="term" value="F:endochitinase activity"/>
    <property type="evidence" value="ECO:0007669"/>
    <property type="project" value="UniProtKB-EC"/>
</dbReference>
<evidence type="ECO:0000256" key="10">
    <source>
        <dbReference type="ARBA" id="ARBA00023326"/>
    </source>
</evidence>
<dbReference type="GO" id="GO:0006032">
    <property type="term" value="P:chitin catabolic process"/>
    <property type="evidence" value="ECO:0007669"/>
    <property type="project" value="UniProtKB-KW"/>
</dbReference>
<evidence type="ECO:0000256" key="3">
    <source>
        <dbReference type="ARBA" id="ARBA00012729"/>
    </source>
</evidence>
<gene>
    <name evidence="14" type="ORF">M406DRAFT_49001</name>
</gene>
<reference evidence="14" key="1">
    <citation type="journal article" date="2020" name="Phytopathology">
        <title>Genome sequence of the chestnut blight fungus Cryphonectria parasitica EP155: A fundamental resource for an archetypical invasive plant pathogen.</title>
        <authorList>
            <person name="Crouch J.A."/>
            <person name="Dawe A."/>
            <person name="Aerts A."/>
            <person name="Barry K."/>
            <person name="Churchill A.C.L."/>
            <person name="Grimwood J."/>
            <person name="Hillman B."/>
            <person name="Milgroom M.G."/>
            <person name="Pangilinan J."/>
            <person name="Smith M."/>
            <person name="Salamov A."/>
            <person name="Schmutz J."/>
            <person name="Yadav J."/>
            <person name="Grigoriev I.V."/>
            <person name="Nuss D."/>
        </authorList>
    </citation>
    <scope>NUCLEOTIDE SEQUENCE</scope>
    <source>
        <strain evidence="14">EP155</strain>
    </source>
</reference>
<dbReference type="PANTHER" id="PTHR45708:SF49">
    <property type="entry name" value="ENDOCHITINASE"/>
    <property type="match status" value="1"/>
</dbReference>
<evidence type="ECO:0000256" key="8">
    <source>
        <dbReference type="ARBA" id="ARBA00023277"/>
    </source>
</evidence>
<keyword evidence="9 11" id="KW-0326">Glycosidase</keyword>
<dbReference type="AlphaFoldDB" id="A0A9P5CN17"/>
<dbReference type="Gene3D" id="3.20.20.80">
    <property type="entry name" value="Glycosidases"/>
    <property type="match status" value="1"/>
</dbReference>
<keyword evidence="5" id="KW-0147">Chitin-binding</keyword>
<dbReference type="EMBL" id="MU032349">
    <property type="protein sequence ID" value="KAF3763445.1"/>
    <property type="molecule type" value="Genomic_DNA"/>
</dbReference>
<dbReference type="Proteomes" id="UP000803844">
    <property type="component" value="Unassembled WGS sequence"/>
</dbReference>
<dbReference type="InterPro" id="IPR001223">
    <property type="entry name" value="Glyco_hydro18_cat"/>
</dbReference>
<comment type="catalytic activity">
    <reaction evidence="1">
        <text>Random endo-hydrolysis of N-acetyl-beta-D-glucosaminide (1-&gt;4)-beta-linkages in chitin and chitodextrins.</text>
        <dbReference type="EC" id="3.2.1.14"/>
    </reaction>
</comment>
<dbReference type="GO" id="GO:0005576">
    <property type="term" value="C:extracellular region"/>
    <property type="evidence" value="ECO:0007669"/>
    <property type="project" value="UniProtKB-SubCell"/>
</dbReference>
<dbReference type="GO" id="GO:0008061">
    <property type="term" value="F:chitin binding"/>
    <property type="evidence" value="ECO:0007669"/>
    <property type="project" value="UniProtKB-KW"/>
</dbReference>
<keyword evidence="6 11" id="KW-0378">Hydrolase</keyword>
<keyword evidence="7" id="KW-0146">Chitin degradation</keyword>
<evidence type="ECO:0000256" key="9">
    <source>
        <dbReference type="ARBA" id="ARBA00023295"/>
    </source>
</evidence>
<dbReference type="Pfam" id="PF00704">
    <property type="entry name" value="Glyco_hydro_18"/>
    <property type="match status" value="1"/>
</dbReference>
<dbReference type="GeneID" id="63841509"/>
<dbReference type="InterPro" id="IPR017853">
    <property type="entry name" value="GH"/>
</dbReference>
<keyword evidence="4" id="KW-0964">Secreted</keyword>
<evidence type="ECO:0000256" key="12">
    <source>
        <dbReference type="RuleBase" id="RU004453"/>
    </source>
</evidence>
<dbReference type="PROSITE" id="PS01095">
    <property type="entry name" value="GH18_1"/>
    <property type="match status" value="1"/>
</dbReference>
<evidence type="ECO:0000313" key="14">
    <source>
        <dbReference type="EMBL" id="KAF3763445.1"/>
    </source>
</evidence>
<evidence type="ECO:0000256" key="7">
    <source>
        <dbReference type="ARBA" id="ARBA00023024"/>
    </source>
</evidence>
<dbReference type="InterPro" id="IPR050542">
    <property type="entry name" value="Glycosyl_Hydrlase18_Chitinase"/>
</dbReference>
<comment type="similarity">
    <text evidence="12">Belongs to the glycosyl hydrolase 18 family.</text>
</comment>
<evidence type="ECO:0000313" key="15">
    <source>
        <dbReference type="Proteomes" id="UP000803844"/>
    </source>
</evidence>
<evidence type="ECO:0000259" key="13">
    <source>
        <dbReference type="PROSITE" id="PS51910"/>
    </source>
</evidence>
<dbReference type="OrthoDB" id="2425929at2759"/>
<accession>A0A9P5CN17</accession>
<name>A0A9P5CN17_CRYP1</name>
<dbReference type="GO" id="GO:0000272">
    <property type="term" value="P:polysaccharide catabolic process"/>
    <property type="evidence" value="ECO:0007669"/>
    <property type="project" value="UniProtKB-KW"/>
</dbReference>
<comment type="subcellular location">
    <subcellularLocation>
        <location evidence="2">Secreted</location>
    </subcellularLocation>
</comment>
<keyword evidence="8" id="KW-0119">Carbohydrate metabolism</keyword>
<evidence type="ECO:0000256" key="2">
    <source>
        <dbReference type="ARBA" id="ARBA00004613"/>
    </source>
</evidence>
<feature type="domain" description="GH18" evidence="13">
    <location>
        <begin position="4"/>
        <end position="308"/>
    </location>
</feature>
<evidence type="ECO:0000256" key="5">
    <source>
        <dbReference type="ARBA" id="ARBA00022669"/>
    </source>
</evidence>
<dbReference type="InterPro" id="IPR001579">
    <property type="entry name" value="Glyco_hydro_18_chit_AS"/>
</dbReference>
<evidence type="ECO:0000256" key="6">
    <source>
        <dbReference type="ARBA" id="ARBA00022801"/>
    </source>
</evidence>
<evidence type="ECO:0000256" key="1">
    <source>
        <dbReference type="ARBA" id="ARBA00000822"/>
    </source>
</evidence>
<keyword evidence="15" id="KW-1185">Reference proteome</keyword>
<dbReference type="PANTHER" id="PTHR45708">
    <property type="entry name" value="ENDOCHITINASE"/>
    <property type="match status" value="1"/>
</dbReference>
<keyword evidence="10" id="KW-0624">Polysaccharide degradation</keyword>
<organism evidence="14 15">
    <name type="scientific">Cryphonectria parasitica (strain ATCC 38755 / EP155)</name>
    <dbReference type="NCBI Taxonomy" id="660469"/>
    <lineage>
        <taxon>Eukaryota</taxon>
        <taxon>Fungi</taxon>
        <taxon>Dikarya</taxon>
        <taxon>Ascomycota</taxon>
        <taxon>Pezizomycotina</taxon>
        <taxon>Sordariomycetes</taxon>
        <taxon>Sordariomycetidae</taxon>
        <taxon>Diaporthales</taxon>
        <taxon>Cryphonectriaceae</taxon>
        <taxon>Cryphonectria-Endothia species complex</taxon>
        <taxon>Cryphonectria</taxon>
    </lineage>
</organism>
<evidence type="ECO:0000256" key="11">
    <source>
        <dbReference type="RuleBase" id="RU000489"/>
    </source>
</evidence>
<sequence length="308" mass="31944">MTGSQVAVFWGQSTEELSDVCGSGDYDVVIMAFLTSLIPPKLNLGKDTGSASTAQSQQDGWGLFDATVPGASGTSVASQISDCQSKGIKVLISFGGTTGISDATLSSSDDAKTAADNLWNLFLGGTSMQDLRPFGTDVVLDGVDLDNETGDGSNYDTFLSTLTGYFGSDTSKSYYISADPMCSQVDAGDSTSIPKSVMKYINFMNVQFYNDDSNELGASNFESNIQAWDALFSSVSPSPKLVVAIPGGKGAADTTNSNPVDIQDADQIKSSISTIKGMGLKNLGGVAIWDAGYAANNTGFSAAVKGAL</sequence>
<dbReference type="PROSITE" id="PS51910">
    <property type="entry name" value="GH18_2"/>
    <property type="match status" value="1"/>
</dbReference>
<comment type="caution">
    <text evidence="14">The sequence shown here is derived from an EMBL/GenBank/DDBJ whole genome shotgun (WGS) entry which is preliminary data.</text>
</comment>